<organism evidence="2 3">
    <name type="scientific">Ganoderma sinense ZZ0214-1</name>
    <dbReference type="NCBI Taxonomy" id="1077348"/>
    <lineage>
        <taxon>Eukaryota</taxon>
        <taxon>Fungi</taxon>
        <taxon>Dikarya</taxon>
        <taxon>Basidiomycota</taxon>
        <taxon>Agaricomycotina</taxon>
        <taxon>Agaricomycetes</taxon>
        <taxon>Polyporales</taxon>
        <taxon>Polyporaceae</taxon>
        <taxon>Ganoderma</taxon>
    </lineage>
</organism>
<protein>
    <recommendedName>
        <fullName evidence="4">Transporter</fullName>
    </recommendedName>
</protein>
<feature type="chain" id="PRO_5013634507" description="Transporter" evidence="1">
    <location>
        <begin position="19"/>
        <end position="196"/>
    </location>
</feature>
<accession>A0A2G8STE1</accession>
<keyword evidence="1" id="KW-0732">Signal</keyword>
<evidence type="ECO:0000313" key="3">
    <source>
        <dbReference type="Proteomes" id="UP000230002"/>
    </source>
</evidence>
<keyword evidence="3" id="KW-1185">Reference proteome</keyword>
<reference evidence="2 3" key="1">
    <citation type="journal article" date="2015" name="Sci. Rep.">
        <title>Chromosome-level genome map provides insights into diverse defense mechanisms in the medicinal fungus Ganoderma sinense.</title>
        <authorList>
            <person name="Zhu Y."/>
            <person name="Xu J."/>
            <person name="Sun C."/>
            <person name="Zhou S."/>
            <person name="Xu H."/>
            <person name="Nelson D.R."/>
            <person name="Qian J."/>
            <person name="Song J."/>
            <person name="Luo H."/>
            <person name="Xiang L."/>
            <person name="Li Y."/>
            <person name="Xu Z."/>
            <person name="Ji A."/>
            <person name="Wang L."/>
            <person name="Lu S."/>
            <person name="Hayward A."/>
            <person name="Sun W."/>
            <person name="Li X."/>
            <person name="Schwartz D.C."/>
            <person name="Wang Y."/>
            <person name="Chen S."/>
        </authorList>
    </citation>
    <scope>NUCLEOTIDE SEQUENCE [LARGE SCALE GENOMIC DNA]</scope>
    <source>
        <strain evidence="2 3">ZZ0214-1</strain>
    </source>
</reference>
<dbReference type="OrthoDB" id="3229881at2759"/>
<evidence type="ECO:0000313" key="2">
    <source>
        <dbReference type="EMBL" id="PIL37035.1"/>
    </source>
</evidence>
<dbReference type="EMBL" id="AYKW01000001">
    <property type="protein sequence ID" value="PIL37035.1"/>
    <property type="molecule type" value="Genomic_DNA"/>
</dbReference>
<feature type="signal peptide" evidence="1">
    <location>
        <begin position="1"/>
        <end position="18"/>
    </location>
</feature>
<evidence type="ECO:0000256" key="1">
    <source>
        <dbReference type="SAM" id="SignalP"/>
    </source>
</evidence>
<sequence>MSLAAVLLRYALVSLVSSLLLVAAMPSFDGVTSWSSIGNLVPGLTHLEGLGPSTTQGTANHAPFYLSIGATRGNPGNVTMYRNKSPPLFYIHQNQLWHYHNDSTILPVNVHNTTRSAQLPLQMIADPALGGVPGGRWRWQATMLFYENGAQNNQGLFYSCADVNGLNGMFLFLQCSAPPPGCTPFTVHSFNSNRMV</sequence>
<dbReference type="AlphaFoldDB" id="A0A2G8STE1"/>
<evidence type="ECO:0008006" key="4">
    <source>
        <dbReference type="Google" id="ProtNLM"/>
    </source>
</evidence>
<name>A0A2G8STE1_9APHY</name>
<proteinExistence type="predicted"/>
<gene>
    <name evidence="2" type="ORF">GSI_00727</name>
</gene>
<comment type="caution">
    <text evidence="2">The sequence shown here is derived from an EMBL/GenBank/DDBJ whole genome shotgun (WGS) entry which is preliminary data.</text>
</comment>
<dbReference type="Proteomes" id="UP000230002">
    <property type="component" value="Unassembled WGS sequence"/>
</dbReference>